<dbReference type="AlphaFoldDB" id="A0A1I5XDU3"/>
<reference evidence="1 2" key="1">
    <citation type="submission" date="2016-10" db="EMBL/GenBank/DDBJ databases">
        <authorList>
            <person name="de Groot N.N."/>
        </authorList>
    </citation>
    <scope>NUCLEOTIDE SEQUENCE [LARGE SCALE GENOMIC DNA]</scope>
    <source>
        <strain evidence="1 2">DSM 43067</strain>
    </source>
</reference>
<keyword evidence="2" id="KW-1185">Reference proteome</keyword>
<dbReference type="EMBL" id="FOVH01000026">
    <property type="protein sequence ID" value="SFQ30101.1"/>
    <property type="molecule type" value="Genomic_DNA"/>
</dbReference>
<evidence type="ECO:0000313" key="2">
    <source>
        <dbReference type="Proteomes" id="UP000183413"/>
    </source>
</evidence>
<accession>A0A1I5XDU3</accession>
<dbReference type="InParanoid" id="A0A1I5XDU3"/>
<dbReference type="Proteomes" id="UP000183413">
    <property type="component" value="Unassembled WGS sequence"/>
</dbReference>
<name>A0A1I5XDU3_9ACTN</name>
<sequence length="37" mass="4441">MTRPEFSNMIINDRVRVLRSEAKNARRARRIAKARTR</sequence>
<gene>
    <name evidence="1" type="ORF">SAMN04489713_12691</name>
</gene>
<evidence type="ECO:0000313" key="1">
    <source>
        <dbReference type="EMBL" id="SFQ30101.1"/>
    </source>
</evidence>
<organism evidence="1 2">
    <name type="scientific">Actinomadura madurae</name>
    <dbReference type="NCBI Taxonomy" id="1993"/>
    <lineage>
        <taxon>Bacteria</taxon>
        <taxon>Bacillati</taxon>
        <taxon>Actinomycetota</taxon>
        <taxon>Actinomycetes</taxon>
        <taxon>Streptosporangiales</taxon>
        <taxon>Thermomonosporaceae</taxon>
        <taxon>Actinomadura</taxon>
    </lineage>
</organism>
<proteinExistence type="predicted"/>
<protein>
    <submittedName>
        <fullName evidence="1">Uncharacterized protein</fullName>
    </submittedName>
</protein>